<accession>A0A8H6F7K7</accession>
<proteinExistence type="predicted"/>
<evidence type="ECO:0000313" key="1">
    <source>
        <dbReference type="EMBL" id="KAF6218227.1"/>
    </source>
</evidence>
<dbReference type="AlphaFoldDB" id="A0A8H6F7K7"/>
<reference evidence="1 2" key="1">
    <citation type="journal article" date="2020" name="Genomics">
        <title>Complete, high-quality genomes from long-read metagenomic sequencing of two wolf lichen thalli reveals enigmatic genome architecture.</title>
        <authorList>
            <person name="McKenzie S.K."/>
            <person name="Walston R.F."/>
            <person name="Allen J.L."/>
        </authorList>
    </citation>
    <scope>NUCLEOTIDE SEQUENCE [LARGE SCALE GENOMIC DNA]</scope>
    <source>
        <strain evidence="1">WasteWater1</strain>
    </source>
</reference>
<evidence type="ECO:0000313" key="2">
    <source>
        <dbReference type="Proteomes" id="UP000593566"/>
    </source>
</evidence>
<keyword evidence="2" id="KW-1185">Reference proteome</keyword>
<gene>
    <name evidence="1" type="ORF">HO133_006188</name>
</gene>
<dbReference type="EMBL" id="JACCJB010000023">
    <property type="protein sequence ID" value="KAF6218227.1"/>
    <property type="molecule type" value="Genomic_DNA"/>
</dbReference>
<organism evidence="1 2">
    <name type="scientific">Letharia lupina</name>
    <dbReference type="NCBI Taxonomy" id="560253"/>
    <lineage>
        <taxon>Eukaryota</taxon>
        <taxon>Fungi</taxon>
        <taxon>Dikarya</taxon>
        <taxon>Ascomycota</taxon>
        <taxon>Pezizomycotina</taxon>
        <taxon>Lecanoromycetes</taxon>
        <taxon>OSLEUM clade</taxon>
        <taxon>Lecanoromycetidae</taxon>
        <taxon>Lecanorales</taxon>
        <taxon>Lecanorineae</taxon>
        <taxon>Parmeliaceae</taxon>
        <taxon>Letharia</taxon>
    </lineage>
</organism>
<comment type="caution">
    <text evidence="1">The sequence shown here is derived from an EMBL/GenBank/DDBJ whole genome shotgun (WGS) entry which is preliminary data.</text>
</comment>
<dbReference type="RefSeq" id="XP_037147662.1">
    <property type="nucleotide sequence ID" value="XM_037297088.1"/>
</dbReference>
<name>A0A8H6F7K7_9LECA</name>
<protein>
    <submittedName>
        <fullName evidence="1">Uncharacterized protein</fullName>
    </submittedName>
</protein>
<dbReference type="GeneID" id="59334590"/>
<dbReference type="Proteomes" id="UP000593566">
    <property type="component" value="Unassembled WGS sequence"/>
</dbReference>
<sequence>MVARMTLGGVVAKPYVSEHSLFSRYSRDQRVEDNVHLATIGFEPVKKSDEALFLWKSYLGAHNLAPVNAVSTGLSNTLRHWQQFYPFPTTSTVHCYKGPFSGSIAFNELESHLENPEDVALLFNSIPKNHERSDELASQVILGFAIAKREIPTKDWRAQEVARNRQVKPGEEALPFRKRLLAKLRRKYGV</sequence>